<comment type="subcellular location">
    <subcellularLocation>
        <location evidence="1">Nucleus</location>
    </subcellularLocation>
</comment>
<proteinExistence type="predicted"/>
<dbReference type="PANTHER" id="PTHR15741:SF14">
    <property type="entry name" value="CARBOHYDRATE-RESPONSIVE ELEMENT-BINDING PROTEIN"/>
    <property type="match status" value="1"/>
</dbReference>
<evidence type="ECO:0000256" key="1">
    <source>
        <dbReference type="ARBA" id="ARBA00004123"/>
    </source>
</evidence>
<dbReference type="Proteomes" id="UP000228934">
    <property type="component" value="Unassembled WGS sequence"/>
</dbReference>
<evidence type="ECO:0000256" key="4">
    <source>
        <dbReference type="ARBA" id="ARBA00023163"/>
    </source>
</evidence>
<keyword evidence="3" id="KW-0238">DNA-binding</keyword>
<dbReference type="PANTHER" id="PTHR15741">
    <property type="entry name" value="BASIC HELIX-LOOP-HELIX ZIP TRANSCRIPTION FACTOR"/>
    <property type="match status" value="1"/>
</dbReference>
<accession>A0A2G9S836</accession>
<dbReference type="AlphaFoldDB" id="A0A2G9S836"/>
<name>A0A2G9S836_AQUCT</name>
<organism evidence="6 7">
    <name type="scientific">Aquarana catesbeiana</name>
    <name type="common">American bullfrog</name>
    <name type="synonym">Rana catesbeiana</name>
    <dbReference type="NCBI Taxonomy" id="8400"/>
    <lineage>
        <taxon>Eukaryota</taxon>
        <taxon>Metazoa</taxon>
        <taxon>Chordata</taxon>
        <taxon>Craniata</taxon>
        <taxon>Vertebrata</taxon>
        <taxon>Euteleostomi</taxon>
        <taxon>Amphibia</taxon>
        <taxon>Batrachia</taxon>
        <taxon>Anura</taxon>
        <taxon>Neobatrachia</taxon>
        <taxon>Ranoidea</taxon>
        <taxon>Ranidae</taxon>
        <taxon>Aquarana</taxon>
    </lineage>
</organism>
<keyword evidence="7" id="KW-1185">Reference proteome</keyword>
<dbReference type="EMBL" id="KV925813">
    <property type="protein sequence ID" value="PIO36338.1"/>
    <property type="molecule type" value="Genomic_DNA"/>
</dbReference>
<sequence length="104" mass="11980">MQQMFQNYVQSRTLQNWKFWLFSHIIRPLFDSFNRMVSTASMADLRETALDWLDQHCSLPALRPTVLSSLCQLSTSTSILTDPSLMPEQAMQAVTRGESGNNFY</sequence>
<dbReference type="InterPro" id="IPR052207">
    <property type="entry name" value="Max-like/E-box_TFs"/>
</dbReference>
<protein>
    <submittedName>
        <fullName evidence="6">Uncharacterized protein</fullName>
    </submittedName>
</protein>
<keyword evidence="5" id="KW-0539">Nucleus</keyword>
<evidence type="ECO:0000256" key="3">
    <source>
        <dbReference type="ARBA" id="ARBA00023125"/>
    </source>
</evidence>
<evidence type="ECO:0000313" key="7">
    <source>
        <dbReference type="Proteomes" id="UP000228934"/>
    </source>
</evidence>
<dbReference type="GO" id="GO:0005634">
    <property type="term" value="C:nucleus"/>
    <property type="evidence" value="ECO:0007669"/>
    <property type="project" value="UniProtKB-SubCell"/>
</dbReference>
<evidence type="ECO:0000313" key="6">
    <source>
        <dbReference type="EMBL" id="PIO36338.1"/>
    </source>
</evidence>
<reference evidence="7" key="1">
    <citation type="journal article" date="2017" name="Nat. Commun.">
        <title>The North American bullfrog draft genome provides insight into hormonal regulation of long noncoding RNA.</title>
        <authorList>
            <person name="Hammond S.A."/>
            <person name="Warren R.L."/>
            <person name="Vandervalk B.P."/>
            <person name="Kucuk E."/>
            <person name="Khan H."/>
            <person name="Gibb E.A."/>
            <person name="Pandoh P."/>
            <person name="Kirk H."/>
            <person name="Zhao Y."/>
            <person name="Jones M."/>
            <person name="Mungall A.J."/>
            <person name="Coope R."/>
            <person name="Pleasance S."/>
            <person name="Moore R.A."/>
            <person name="Holt R.A."/>
            <person name="Round J.M."/>
            <person name="Ohora S."/>
            <person name="Walle B.V."/>
            <person name="Veldhoen N."/>
            <person name="Helbing C.C."/>
            <person name="Birol I."/>
        </authorList>
    </citation>
    <scope>NUCLEOTIDE SEQUENCE [LARGE SCALE GENOMIC DNA]</scope>
</reference>
<evidence type="ECO:0000256" key="2">
    <source>
        <dbReference type="ARBA" id="ARBA00023015"/>
    </source>
</evidence>
<dbReference type="GO" id="GO:0000978">
    <property type="term" value="F:RNA polymerase II cis-regulatory region sequence-specific DNA binding"/>
    <property type="evidence" value="ECO:0007669"/>
    <property type="project" value="TreeGrafter"/>
</dbReference>
<dbReference type="GO" id="GO:0000981">
    <property type="term" value="F:DNA-binding transcription factor activity, RNA polymerase II-specific"/>
    <property type="evidence" value="ECO:0007669"/>
    <property type="project" value="TreeGrafter"/>
</dbReference>
<dbReference type="OrthoDB" id="6022628at2759"/>
<evidence type="ECO:0000256" key="5">
    <source>
        <dbReference type="ARBA" id="ARBA00023242"/>
    </source>
</evidence>
<keyword evidence="4" id="KW-0804">Transcription</keyword>
<gene>
    <name evidence="6" type="ORF">AB205_0157160</name>
</gene>
<keyword evidence="2" id="KW-0805">Transcription regulation</keyword>